<protein>
    <submittedName>
        <fullName evidence="2">GIY-YIG nuclease family protein</fullName>
    </submittedName>
</protein>
<dbReference type="SUPFAM" id="SSF82771">
    <property type="entry name" value="GIY-YIG endonuclease"/>
    <property type="match status" value="1"/>
</dbReference>
<dbReference type="InterPro" id="IPR035901">
    <property type="entry name" value="GIY-YIG_endonuc_sf"/>
</dbReference>
<dbReference type="Gene3D" id="3.40.1440.10">
    <property type="entry name" value="GIY-YIG endonuclease"/>
    <property type="match status" value="1"/>
</dbReference>
<sequence>MRFQDLLDLHDIPHGDVALCLHKPRDPVARRALAILVEERRDLLEAYQSTHSSGAEATVRARSYFASFLMQTPGEVVFIAAYRREVGRVLGEQDWLGDPLRREMLERVGGHIAPPEARAETRLGRTLFHLERIDAFVECEKRLVLRDPGGRNYIRLAETTPLDVIELRRSARLSPPVPEWSDLALTRAELEILPRDWATTLRNWRGVYLIVDETDGARYVGSAYGAENLLGRWRSHVAGEVGVTVALRRRSPARFRFSILELVSPTAQDVDVIACEASWKTRLDTLRFGLNEN</sequence>
<feature type="domain" description="GIY-YIG" evidence="1">
    <location>
        <begin position="203"/>
        <end position="292"/>
    </location>
</feature>
<reference evidence="2 3" key="1">
    <citation type="submission" date="2019-12" db="EMBL/GenBank/DDBJ databases">
        <title>Complete Genome Sequence of a Quorum-Sensing Bacterium,Rhodobacteraceae bacterium C31, Isolated from a marine microalgae symbiotic bacteria.</title>
        <authorList>
            <person name="Zhang Y."/>
        </authorList>
    </citation>
    <scope>NUCLEOTIDE SEQUENCE [LARGE SCALE GENOMIC DNA]</scope>
    <source>
        <strain evidence="2 3">C31</strain>
    </source>
</reference>
<evidence type="ECO:0000259" key="1">
    <source>
        <dbReference type="PROSITE" id="PS50164"/>
    </source>
</evidence>
<dbReference type="Proteomes" id="UP000596387">
    <property type="component" value="Chromosome"/>
</dbReference>
<evidence type="ECO:0000313" key="3">
    <source>
        <dbReference type="Proteomes" id="UP000596387"/>
    </source>
</evidence>
<dbReference type="InterPro" id="IPR000305">
    <property type="entry name" value="GIY-YIG_endonuc"/>
</dbReference>
<name>A0ABX7FBG2_9RHOB</name>
<organism evidence="2 3">
    <name type="scientific">Ponticoccus alexandrii</name>
    <dbReference type="NCBI Taxonomy" id="1943633"/>
    <lineage>
        <taxon>Bacteria</taxon>
        <taxon>Pseudomonadati</taxon>
        <taxon>Pseudomonadota</taxon>
        <taxon>Alphaproteobacteria</taxon>
        <taxon>Rhodobacterales</taxon>
        <taxon>Roseobacteraceae</taxon>
        <taxon>Ponticoccus</taxon>
    </lineage>
</organism>
<gene>
    <name evidence="2" type="ORF">GQA70_17260</name>
</gene>
<evidence type="ECO:0000313" key="2">
    <source>
        <dbReference type="EMBL" id="QRF67896.1"/>
    </source>
</evidence>
<proteinExistence type="predicted"/>
<accession>A0ABX7FBG2</accession>
<dbReference type="PROSITE" id="PS50164">
    <property type="entry name" value="GIY_YIG"/>
    <property type="match status" value="1"/>
</dbReference>
<keyword evidence="3" id="KW-1185">Reference proteome</keyword>
<dbReference type="EMBL" id="CP047166">
    <property type="protein sequence ID" value="QRF67896.1"/>
    <property type="molecule type" value="Genomic_DNA"/>
</dbReference>
<dbReference type="CDD" id="cd10446">
    <property type="entry name" value="GIY-YIG_unchar_1"/>
    <property type="match status" value="1"/>
</dbReference>
<dbReference type="RefSeq" id="WP_023849049.1">
    <property type="nucleotide sequence ID" value="NZ_CP047166.1"/>
</dbReference>